<keyword evidence="1" id="KW-0812">Transmembrane</keyword>
<feature type="transmembrane region" description="Helical" evidence="1">
    <location>
        <begin position="36"/>
        <end position="55"/>
    </location>
</feature>
<proteinExistence type="predicted"/>
<organism evidence="2 3">
    <name type="scientific">Acinetobacter gerneri DSM 14967 = CIP 107464 = MTCC 9824</name>
    <dbReference type="NCBI Taxonomy" id="1120926"/>
    <lineage>
        <taxon>Bacteria</taxon>
        <taxon>Pseudomonadati</taxon>
        <taxon>Pseudomonadota</taxon>
        <taxon>Gammaproteobacteria</taxon>
        <taxon>Moraxellales</taxon>
        <taxon>Moraxellaceae</taxon>
        <taxon>Acinetobacter</taxon>
    </lineage>
</organism>
<name>N8ZRJ5_9GAMM</name>
<comment type="caution">
    <text evidence="2">The sequence shown here is derived from an EMBL/GenBank/DDBJ whole genome shotgun (WGS) entry which is preliminary data.</text>
</comment>
<keyword evidence="3" id="KW-1185">Reference proteome</keyword>
<dbReference type="AlphaFoldDB" id="N8ZRJ5"/>
<dbReference type="Proteomes" id="UP000013117">
    <property type="component" value="Unassembled WGS sequence"/>
</dbReference>
<dbReference type="RefSeq" id="WP_004861565.1">
    <property type="nucleotide sequence ID" value="NZ_ASYY01000081.1"/>
</dbReference>
<reference evidence="2 3" key="1">
    <citation type="submission" date="2013-02" db="EMBL/GenBank/DDBJ databases">
        <title>The Genome Sequence of Acinetobacter gerneri CIP 107464.</title>
        <authorList>
            <consortium name="The Broad Institute Genome Sequencing Platform"/>
            <consortium name="The Broad Institute Genome Sequencing Center for Infectious Disease"/>
            <person name="Cerqueira G."/>
            <person name="Feldgarden M."/>
            <person name="Courvalin P."/>
            <person name="Perichon B."/>
            <person name="Grillot-Courvalin C."/>
            <person name="Clermont D."/>
            <person name="Rocha E."/>
            <person name="Yoon E.-J."/>
            <person name="Nemec A."/>
            <person name="Walker B."/>
            <person name="Young S.K."/>
            <person name="Zeng Q."/>
            <person name="Gargeya S."/>
            <person name="Fitzgerald M."/>
            <person name="Haas B."/>
            <person name="Abouelleil A."/>
            <person name="Alvarado L."/>
            <person name="Arachchi H.M."/>
            <person name="Berlin A.M."/>
            <person name="Chapman S.B."/>
            <person name="Dewar J."/>
            <person name="Goldberg J."/>
            <person name="Griggs A."/>
            <person name="Gujja S."/>
            <person name="Hansen M."/>
            <person name="Howarth C."/>
            <person name="Imamovic A."/>
            <person name="Larimer J."/>
            <person name="McCowan C."/>
            <person name="Murphy C."/>
            <person name="Neiman D."/>
            <person name="Pearson M."/>
            <person name="Priest M."/>
            <person name="Roberts A."/>
            <person name="Saif S."/>
            <person name="Shea T."/>
            <person name="Sisk P."/>
            <person name="Sykes S."/>
            <person name="Wortman J."/>
            <person name="Nusbaum C."/>
            <person name="Birren B."/>
        </authorList>
    </citation>
    <scope>NUCLEOTIDE SEQUENCE [LARGE SCALE GENOMIC DNA]</scope>
    <source>
        <strain evidence="2 3">CIP 107464</strain>
    </source>
</reference>
<gene>
    <name evidence="2" type="ORF">F960_01765</name>
</gene>
<protein>
    <submittedName>
        <fullName evidence="2">Uncharacterized protein</fullName>
    </submittedName>
</protein>
<keyword evidence="1" id="KW-0472">Membrane</keyword>
<keyword evidence="1" id="KW-1133">Transmembrane helix</keyword>
<evidence type="ECO:0000313" key="3">
    <source>
        <dbReference type="Proteomes" id="UP000013117"/>
    </source>
</evidence>
<evidence type="ECO:0000313" key="2">
    <source>
        <dbReference type="EMBL" id="ENV34075.1"/>
    </source>
</evidence>
<dbReference type="HOGENOM" id="CLU_2911901_0_0_6"/>
<sequence length="61" mass="7058">MDLRRQLNPSFVRPKEAKVFVGQMGYIPVTLAQRTASCLVVIADIYNVLMVWIVMYQELEI</sequence>
<accession>N8ZRJ5</accession>
<dbReference type="GeneID" id="84209129"/>
<dbReference type="EMBL" id="APPN01000061">
    <property type="protein sequence ID" value="ENV34075.1"/>
    <property type="molecule type" value="Genomic_DNA"/>
</dbReference>
<dbReference type="PATRIC" id="fig|1120926.3.peg.1695"/>
<evidence type="ECO:0000256" key="1">
    <source>
        <dbReference type="SAM" id="Phobius"/>
    </source>
</evidence>